<keyword evidence="7" id="KW-0175">Coiled coil</keyword>
<evidence type="ECO:0000256" key="7">
    <source>
        <dbReference type="SAM" id="Coils"/>
    </source>
</evidence>
<evidence type="ECO:0000313" key="9">
    <source>
        <dbReference type="EMBL" id="PSM53088.1"/>
    </source>
</evidence>
<evidence type="ECO:0000256" key="1">
    <source>
        <dbReference type="ARBA" id="ARBA00004496"/>
    </source>
</evidence>
<dbReference type="Gene3D" id="1.10.132.20">
    <property type="entry name" value="Ribosome-recycling factor"/>
    <property type="match status" value="1"/>
</dbReference>
<dbReference type="GO" id="GO:0005829">
    <property type="term" value="C:cytosol"/>
    <property type="evidence" value="ECO:0007669"/>
    <property type="project" value="GOC"/>
</dbReference>
<dbReference type="FunFam" id="3.30.1360.40:FF:000001">
    <property type="entry name" value="Ribosome-recycling factor"/>
    <property type="match status" value="1"/>
</dbReference>
<sequence length="183" mass="20939">MLNEIYKTQKENSEKALEALRRDFTTLRTGKVNVRILDNIFVNYYGNQTPLNQVATVLVTDATTITVTPWEKSMLKTVESAISAANIGVNPNNDGETVKLFFPPMTIEQREDNVKKSKAMGEKAKVSIRNIRKDANDDVKKLEKEYSEDDIKRARDEVQKITDDYIEKVEEALKQKEVELLKV</sequence>
<keyword evidence="3 6" id="KW-0963">Cytoplasm</keyword>
<evidence type="ECO:0000259" key="8">
    <source>
        <dbReference type="Pfam" id="PF01765"/>
    </source>
</evidence>
<evidence type="ECO:0000313" key="10">
    <source>
        <dbReference type="Proteomes" id="UP000240535"/>
    </source>
</evidence>
<dbReference type="AlphaFoldDB" id="A0A2P8R3M6"/>
<evidence type="ECO:0000256" key="6">
    <source>
        <dbReference type="HAMAP-Rule" id="MF_00040"/>
    </source>
</evidence>
<feature type="domain" description="Ribosome recycling factor" evidence="8">
    <location>
        <begin position="20"/>
        <end position="181"/>
    </location>
</feature>
<dbReference type="InterPro" id="IPR023584">
    <property type="entry name" value="Ribosome_recyc_fac_dom"/>
</dbReference>
<dbReference type="EMBL" id="PDHH01000001">
    <property type="protein sequence ID" value="PSM53088.1"/>
    <property type="molecule type" value="Genomic_DNA"/>
</dbReference>
<dbReference type="RefSeq" id="WP_106869523.1">
    <property type="nucleotide sequence ID" value="NZ_CP053841.1"/>
</dbReference>
<evidence type="ECO:0000256" key="4">
    <source>
        <dbReference type="ARBA" id="ARBA00022917"/>
    </source>
</evidence>
<dbReference type="HAMAP" id="MF_00040">
    <property type="entry name" value="RRF"/>
    <property type="match status" value="1"/>
</dbReference>
<dbReference type="CDD" id="cd00520">
    <property type="entry name" value="RRF"/>
    <property type="match status" value="1"/>
</dbReference>
<dbReference type="NCBIfam" id="TIGR00496">
    <property type="entry name" value="frr"/>
    <property type="match status" value="1"/>
</dbReference>
<evidence type="ECO:0000256" key="2">
    <source>
        <dbReference type="ARBA" id="ARBA00005912"/>
    </source>
</evidence>
<keyword evidence="4 6" id="KW-0648">Protein biosynthesis</keyword>
<dbReference type="PANTHER" id="PTHR20982:SF3">
    <property type="entry name" value="MITOCHONDRIAL RIBOSOME RECYCLING FACTOR PSEUDO 1"/>
    <property type="match status" value="1"/>
</dbReference>
<comment type="function">
    <text evidence="5 6">Responsible for the release of ribosomes from messenger RNA at the termination of protein biosynthesis. May increase the efficiency of translation by recycling ribosomes from one round of translation to another.</text>
</comment>
<dbReference type="Gene3D" id="3.30.1360.40">
    <property type="match status" value="1"/>
</dbReference>
<dbReference type="GO" id="GO:0002184">
    <property type="term" value="P:cytoplasmic translational termination"/>
    <property type="evidence" value="ECO:0007669"/>
    <property type="project" value="TreeGrafter"/>
</dbReference>
<keyword evidence="10" id="KW-1185">Reference proteome</keyword>
<gene>
    <name evidence="6" type="primary">frr</name>
    <name evidence="9" type="ORF">CQ405_00615</name>
</gene>
<comment type="similarity">
    <text evidence="2 6">Belongs to the RRF family.</text>
</comment>
<reference evidence="10" key="1">
    <citation type="submission" date="2017-10" db="EMBL/GenBank/DDBJ databases">
        <title>Campylobacter species from seals.</title>
        <authorList>
            <person name="Gilbert M.J."/>
            <person name="Zomer A.L."/>
            <person name="Timmerman A.J."/>
            <person name="Duim B."/>
            <person name="Wagenaar J.A."/>
        </authorList>
    </citation>
    <scope>NUCLEOTIDE SEQUENCE [LARGE SCALE GENOMIC DNA]</scope>
    <source>
        <strain evidence="10">17S00004-5</strain>
    </source>
</reference>
<dbReference type="Pfam" id="PF01765">
    <property type="entry name" value="RRF"/>
    <property type="match status" value="1"/>
</dbReference>
<dbReference type="Proteomes" id="UP000240535">
    <property type="component" value="Unassembled WGS sequence"/>
</dbReference>
<evidence type="ECO:0000256" key="3">
    <source>
        <dbReference type="ARBA" id="ARBA00022490"/>
    </source>
</evidence>
<accession>A0A2P8R3M6</accession>
<dbReference type="GO" id="GO:0043023">
    <property type="term" value="F:ribosomal large subunit binding"/>
    <property type="evidence" value="ECO:0007669"/>
    <property type="project" value="TreeGrafter"/>
</dbReference>
<evidence type="ECO:0000256" key="5">
    <source>
        <dbReference type="ARBA" id="ARBA00025050"/>
    </source>
</evidence>
<dbReference type="OrthoDB" id="9804006at2"/>
<organism evidence="9 10">
    <name type="scientific">Campylobacter blaseri</name>
    <dbReference type="NCBI Taxonomy" id="2042961"/>
    <lineage>
        <taxon>Bacteria</taxon>
        <taxon>Pseudomonadati</taxon>
        <taxon>Campylobacterota</taxon>
        <taxon>Epsilonproteobacteria</taxon>
        <taxon>Campylobacterales</taxon>
        <taxon>Campylobacteraceae</taxon>
        <taxon>Campylobacter</taxon>
    </lineage>
</organism>
<comment type="caution">
    <text evidence="9">The sequence shown here is derived from an EMBL/GenBank/DDBJ whole genome shotgun (WGS) entry which is preliminary data.</text>
</comment>
<proteinExistence type="inferred from homology"/>
<dbReference type="PANTHER" id="PTHR20982">
    <property type="entry name" value="RIBOSOME RECYCLING FACTOR"/>
    <property type="match status" value="1"/>
</dbReference>
<feature type="coiled-coil region" evidence="7">
    <location>
        <begin position="125"/>
        <end position="171"/>
    </location>
</feature>
<protein>
    <recommendedName>
        <fullName evidence="6">Ribosome-recycling factor</fullName>
        <shortName evidence="6">RRF</shortName>
    </recommendedName>
    <alternativeName>
        <fullName evidence="6">Ribosome-releasing factor</fullName>
    </alternativeName>
</protein>
<dbReference type="SUPFAM" id="SSF55194">
    <property type="entry name" value="Ribosome recycling factor, RRF"/>
    <property type="match status" value="1"/>
</dbReference>
<comment type="subcellular location">
    <subcellularLocation>
        <location evidence="1 6">Cytoplasm</location>
    </subcellularLocation>
</comment>
<name>A0A2P8R3M6_9BACT</name>
<dbReference type="FunFam" id="1.10.132.20:FF:000001">
    <property type="entry name" value="Ribosome-recycling factor"/>
    <property type="match status" value="1"/>
</dbReference>
<dbReference type="InterPro" id="IPR002661">
    <property type="entry name" value="Ribosome_recyc_fac"/>
</dbReference>
<dbReference type="InterPro" id="IPR036191">
    <property type="entry name" value="RRF_sf"/>
</dbReference>